<name>A0A6N2MNR5_SALVM</name>
<sequence>MILTSSSPFSQSHSLLPIPNQRATAKFLQCRHAPDFFAAIQCDGQSWMKMTFLLKWVSLQRQDLLLKVTVVHGSVAR</sequence>
<dbReference type="AlphaFoldDB" id="A0A6N2MNR5"/>
<accession>A0A6N2MNR5</accession>
<gene>
    <name evidence="1" type="ORF">SVIM_LOCUS399992</name>
</gene>
<dbReference type="EMBL" id="CAADRP010001907">
    <property type="protein sequence ID" value="VFU55999.1"/>
    <property type="molecule type" value="Genomic_DNA"/>
</dbReference>
<proteinExistence type="predicted"/>
<organism evidence="1">
    <name type="scientific">Salix viminalis</name>
    <name type="common">Common osier</name>
    <name type="synonym">Basket willow</name>
    <dbReference type="NCBI Taxonomy" id="40686"/>
    <lineage>
        <taxon>Eukaryota</taxon>
        <taxon>Viridiplantae</taxon>
        <taxon>Streptophyta</taxon>
        <taxon>Embryophyta</taxon>
        <taxon>Tracheophyta</taxon>
        <taxon>Spermatophyta</taxon>
        <taxon>Magnoliopsida</taxon>
        <taxon>eudicotyledons</taxon>
        <taxon>Gunneridae</taxon>
        <taxon>Pentapetalae</taxon>
        <taxon>rosids</taxon>
        <taxon>fabids</taxon>
        <taxon>Malpighiales</taxon>
        <taxon>Salicaceae</taxon>
        <taxon>Saliceae</taxon>
        <taxon>Salix</taxon>
    </lineage>
</organism>
<reference evidence="1" key="1">
    <citation type="submission" date="2019-03" db="EMBL/GenBank/DDBJ databases">
        <authorList>
            <person name="Mank J."/>
            <person name="Almeida P."/>
        </authorList>
    </citation>
    <scope>NUCLEOTIDE SEQUENCE</scope>
    <source>
        <strain evidence="1">78183</strain>
    </source>
</reference>
<evidence type="ECO:0000313" key="1">
    <source>
        <dbReference type="EMBL" id="VFU55999.1"/>
    </source>
</evidence>
<protein>
    <submittedName>
        <fullName evidence="1">Uncharacterized protein</fullName>
    </submittedName>
</protein>